<dbReference type="InterPro" id="IPR035906">
    <property type="entry name" value="MetI-like_sf"/>
</dbReference>
<evidence type="ECO:0000256" key="2">
    <source>
        <dbReference type="ARBA" id="ARBA00022448"/>
    </source>
</evidence>
<comment type="similarity">
    <text evidence="7">Belongs to the binding-protein-dependent transport system permease family.</text>
</comment>
<dbReference type="PANTHER" id="PTHR43744">
    <property type="entry name" value="ABC TRANSPORTER PERMEASE PROTEIN MG189-RELATED-RELATED"/>
    <property type="match status" value="1"/>
</dbReference>
<keyword evidence="5 7" id="KW-1133">Transmembrane helix</keyword>
<evidence type="ECO:0000313" key="10">
    <source>
        <dbReference type="Proteomes" id="UP000267017"/>
    </source>
</evidence>
<dbReference type="GO" id="GO:0005886">
    <property type="term" value="C:plasma membrane"/>
    <property type="evidence" value="ECO:0007669"/>
    <property type="project" value="UniProtKB-SubCell"/>
</dbReference>
<feature type="transmembrane region" description="Helical" evidence="7">
    <location>
        <begin position="20"/>
        <end position="40"/>
    </location>
</feature>
<dbReference type="OrthoDB" id="9771544at2"/>
<sequence length="284" mass="32131">MAPKTHFLQQEAIRAVGRALIYAVLIVGGLTMILPFYWMITTSLKTPDEVVMMPPQWIPFCWKWDNYRIAWEAAPFGRYLLNSVIVTLLSTLGELITSILAAFAFARLRFYGRELLFFLLLATMMIPGEILLAPNFVTLTELGWIDRYEALIVPWTANAFAIFLFRQYFLGIPDELYAAARIDGSGDFRYLWRIMVPLSTPVIITSALIKVIGSWNAFLWPLIVTNSAEMRTLPVGLTAFVYDTGKNYELLMAASSMIILPMIALYLVMQKHVVEGIARTGIKG</sequence>
<dbReference type="GO" id="GO:0055085">
    <property type="term" value="P:transmembrane transport"/>
    <property type="evidence" value="ECO:0007669"/>
    <property type="project" value="InterPro"/>
</dbReference>
<keyword evidence="2 7" id="KW-0813">Transport</keyword>
<gene>
    <name evidence="9" type="ORF">EHV15_04095</name>
</gene>
<evidence type="ECO:0000256" key="1">
    <source>
        <dbReference type="ARBA" id="ARBA00004651"/>
    </source>
</evidence>
<feature type="transmembrane region" description="Helical" evidence="7">
    <location>
        <begin position="250"/>
        <end position="269"/>
    </location>
</feature>
<dbReference type="SUPFAM" id="SSF161098">
    <property type="entry name" value="MetI-like"/>
    <property type="match status" value="1"/>
</dbReference>
<keyword evidence="10" id="KW-1185">Reference proteome</keyword>
<name>A0A3P3TWL5_9BACL</name>
<evidence type="ECO:0000256" key="7">
    <source>
        <dbReference type="RuleBase" id="RU363032"/>
    </source>
</evidence>
<dbReference type="PANTHER" id="PTHR43744:SF12">
    <property type="entry name" value="ABC TRANSPORTER PERMEASE PROTEIN MG189-RELATED"/>
    <property type="match status" value="1"/>
</dbReference>
<dbReference type="InterPro" id="IPR000515">
    <property type="entry name" value="MetI-like"/>
</dbReference>
<evidence type="ECO:0000256" key="3">
    <source>
        <dbReference type="ARBA" id="ARBA00022475"/>
    </source>
</evidence>
<feature type="transmembrane region" description="Helical" evidence="7">
    <location>
        <begin position="79"/>
        <end position="103"/>
    </location>
</feature>
<dbReference type="CDD" id="cd06261">
    <property type="entry name" value="TM_PBP2"/>
    <property type="match status" value="1"/>
</dbReference>
<feature type="transmembrane region" description="Helical" evidence="7">
    <location>
        <begin position="190"/>
        <end position="212"/>
    </location>
</feature>
<dbReference type="Pfam" id="PF00528">
    <property type="entry name" value="BPD_transp_1"/>
    <property type="match status" value="1"/>
</dbReference>
<comment type="caution">
    <text evidence="9">The sequence shown here is derived from an EMBL/GenBank/DDBJ whole genome shotgun (WGS) entry which is preliminary data.</text>
</comment>
<keyword evidence="3" id="KW-1003">Cell membrane</keyword>
<organism evidence="9 10">
    <name type="scientific">Paenibacillus oralis</name>
    <dbReference type="NCBI Taxonomy" id="2490856"/>
    <lineage>
        <taxon>Bacteria</taxon>
        <taxon>Bacillati</taxon>
        <taxon>Bacillota</taxon>
        <taxon>Bacilli</taxon>
        <taxon>Bacillales</taxon>
        <taxon>Paenibacillaceae</taxon>
        <taxon>Paenibacillus</taxon>
    </lineage>
</organism>
<evidence type="ECO:0000259" key="8">
    <source>
        <dbReference type="PROSITE" id="PS50928"/>
    </source>
</evidence>
<proteinExistence type="inferred from homology"/>
<keyword evidence="6 7" id="KW-0472">Membrane</keyword>
<reference evidence="9 10" key="1">
    <citation type="submission" date="2018-11" db="EMBL/GenBank/DDBJ databases">
        <title>Genome sequencing of Paenibacillus sp. KCOM 3021 (= ChDC PVNT-B20).</title>
        <authorList>
            <person name="Kook J.-K."/>
            <person name="Park S.-N."/>
            <person name="Lim Y.K."/>
        </authorList>
    </citation>
    <scope>NUCLEOTIDE SEQUENCE [LARGE SCALE GENOMIC DNA]</scope>
    <source>
        <strain evidence="9 10">KCOM 3021</strain>
    </source>
</reference>
<dbReference type="Proteomes" id="UP000267017">
    <property type="component" value="Unassembled WGS sequence"/>
</dbReference>
<evidence type="ECO:0000256" key="6">
    <source>
        <dbReference type="ARBA" id="ARBA00023136"/>
    </source>
</evidence>
<evidence type="ECO:0000256" key="4">
    <source>
        <dbReference type="ARBA" id="ARBA00022692"/>
    </source>
</evidence>
<dbReference type="Gene3D" id="1.10.3720.10">
    <property type="entry name" value="MetI-like"/>
    <property type="match status" value="1"/>
</dbReference>
<evidence type="ECO:0000313" key="9">
    <source>
        <dbReference type="EMBL" id="RRJ62220.1"/>
    </source>
</evidence>
<dbReference type="EMBL" id="RRCN01000001">
    <property type="protein sequence ID" value="RRJ62220.1"/>
    <property type="molecule type" value="Genomic_DNA"/>
</dbReference>
<dbReference type="AlphaFoldDB" id="A0A3P3TWL5"/>
<protein>
    <submittedName>
        <fullName evidence="9">Carbohydrate ABC transporter permease</fullName>
    </submittedName>
</protein>
<feature type="domain" description="ABC transmembrane type-1" evidence="8">
    <location>
        <begin position="80"/>
        <end position="269"/>
    </location>
</feature>
<feature type="transmembrane region" description="Helical" evidence="7">
    <location>
        <begin position="152"/>
        <end position="169"/>
    </location>
</feature>
<feature type="transmembrane region" description="Helical" evidence="7">
    <location>
        <begin position="115"/>
        <end position="132"/>
    </location>
</feature>
<dbReference type="PROSITE" id="PS50928">
    <property type="entry name" value="ABC_TM1"/>
    <property type="match status" value="1"/>
</dbReference>
<evidence type="ECO:0000256" key="5">
    <source>
        <dbReference type="ARBA" id="ARBA00022989"/>
    </source>
</evidence>
<accession>A0A3P3TWL5</accession>
<comment type="subcellular location">
    <subcellularLocation>
        <location evidence="1 7">Cell membrane</location>
        <topology evidence="1 7">Multi-pass membrane protein</topology>
    </subcellularLocation>
</comment>
<dbReference type="RefSeq" id="WP_128630114.1">
    <property type="nucleotide sequence ID" value="NZ_RRCN01000001.1"/>
</dbReference>
<keyword evidence="4 7" id="KW-0812">Transmembrane</keyword>